<dbReference type="Proteomes" id="UP001629113">
    <property type="component" value="Unassembled WGS sequence"/>
</dbReference>
<dbReference type="EMBL" id="JBFCZG010000010">
    <property type="protein sequence ID" value="KAL3417782.1"/>
    <property type="molecule type" value="Genomic_DNA"/>
</dbReference>
<gene>
    <name evidence="1" type="ORF">PVAG01_10792</name>
</gene>
<keyword evidence="2" id="KW-1185">Reference proteome</keyword>
<sequence>MDEPQEIRYHLLEHAFRRYAHLPDCQMQFIRDANTIAHARDVRLGPDGRRENAPEPRQDAKLPSRFRNLLSRMVSVSLKKASRAGEKTAPSPMMMMMSSRQTRIPASPTRRRDAAGIRIRRAEAWRMMTSQTNSLDPQGMVHATVCHQAMIPLEDSRGSRLRFARILCTRLRFWLPDRLKVELAIGAQFRITEDELDTNIAHIEYHRTVSASHDG</sequence>
<evidence type="ECO:0000313" key="1">
    <source>
        <dbReference type="EMBL" id="KAL3417782.1"/>
    </source>
</evidence>
<organism evidence="1 2">
    <name type="scientific">Phlyctema vagabunda</name>
    <dbReference type="NCBI Taxonomy" id="108571"/>
    <lineage>
        <taxon>Eukaryota</taxon>
        <taxon>Fungi</taxon>
        <taxon>Dikarya</taxon>
        <taxon>Ascomycota</taxon>
        <taxon>Pezizomycotina</taxon>
        <taxon>Leotiomycetes</taxon>
        <taxon>Helotiales</taxon>
        <taxon>Dermateaceae</taxon>
        <taxon>Phlyctema</taxon>
    </lineage>
</organism>
<evidence type="ECO:0000313" key="2">
    <source>
        <dbReference type="Proteomes" id="UP001629113"/>
    </source>
</evidence>
<accession>A0ABR4P394</accession>
<protein>
    <submittedName>
        <fullName evidence="1">Uncharacterized protein</fullName>
    </submittedName>
</protein>
<proteinExistence type="predicted"/>
<reference evidence="1 2" key="1">
    <citation type="submission" date="2024-06" db="EMBL/GenBank/DDBJ databases">
        <title>Complete genome of Phlyctema vagabunda strain 19-DSS-EL-015.</title>
        <authorList>
            <person name="Fiorenzani C."/>
        </authorList>
    </citation>
    <scope>NUCLEOTIDE SEQUENCE [LARGE SCALE GENOMIC DNA]</scope>
    <source>
        <strain evidence="1 2">19-DSS-EL-015</strain>
    </source>
</reference>
<comment type="caution">
    <text evidence="1">The sequence shown here is derived from an EMBL/GenBank/DDBJ whole genome shotgun (WGS) entry which is preliminary data.</text>
</comment>
<name>A0ABR4P394_9HELO</name>